<sequence length="300" mass="32659">MTIRHMEILKTIAETGSFTKAARVLYITQSAISHAVRELEEESGTVLFDRLSKSVRLTEAGSLLLQETLPVLAACNALEKRMRHLEQHAPVHLVSSITIATYYLPCALRSFSLTHPDISISVDVVSAANALLVLQAGEADFALIEGLPPQGPYVSIPFSSYPLKAVCSPGYRCSKQPLTLSALCQEKLLLREKGSAIRDALDSALYLHGLTAHPAWTSVNSPALIEAAKAGLGIAVLPDILVENALEKGELTVLDITDMELINQLLLVFHKDKYLSEPLTTLMQCITQKQAEKKHPVTDA</sequence>
<name>A0A3E3I0M0_9FIRM</name>
<dbReference type="Proteomes" id="UP000260812">
    <property type="component" value="Unassembled WGS sequence"/>
</dbReference>
<dbReference type="SUPFAM" id="SSF46785">
    <property type="entry name" value="Winged helix' DNA-binding domain"/>
    <property type="match status" value="1"/>
</dbReference>
<dbReference type="AlphaFoldDB" id="A0A3E3I0M0"/>
<comment type="similarity">
    <text evidence="1">Belongs to the LysR transcriptional regulatory family.</text>
</comment>
<keyword evidence="3" id="KW-0238">DNA-binding</keyword>
<evidence type="ECO:0000256" key="3">
    <source>
        <dbReference type="ARBA" id="ARBA00023125"/>
    </source>
</evidence>
<dbReference type="InterPro" id="IPR000847">
    <property type="entry name" value="LysR_HTH_N"/>
</dbReference>
<protein>
    <submittedName>
        <fullName evidence="6">LysR family transcriptional regulator</fullName>
    </submittedName>
</protein>
<gene>
    <name evidence="6" type="ORF">DXC51_18890</name>
</gene>
<keyword evidence="4" id="KW-0804">Transcription</keyword>
<dbReference type="FunFam" id="1.10.10.10:FF:000001">
    <property type="entry name" value="LysR family transcriptional regulator"/>
    <property type="match status" value="1"/>
</dbReference>
<dbReference type="InterPro" id="IPR036390">
    <property type="entry name" value="WH_DNA-bd_sf"/>
</dbReference>
<evidence type="ECO:0000313" key="6">
    <source>
        <dbReference type="EMBL" id="RGE57757.1"/>
    </source>
</evidence>
<dbReference type="EMBL" id="QVLV01000014">
    <property type="protein sequence ID" value="RGE57757.1"/>
    <property type="molecule type" value="Genomic_DNA"/>
</dbReference>
<dbReference type="SUPFAM" id="SSF53850">
    <property type="entry name" value="Periplasmic binding protein-like II"/>
    <property type="match status" value="1"/>
</dbReference>
<dbReference type="Pfam" id="PF03466">
    <property type="entry name" value="LysR_substrate"/>
    <property type="match status" value="1"/>
</dbReference>
<dbReference type="InterPro" id="IPR005119">
    <property type="entry name" value="LysR_subst-bd"/>
</dbReference>
<evidence type="ECO:0000256" key="1">
    <source>
        <dbReference type="ARBA" id="ARBA00009437"/>
    </source>
</evidence>
<feature type="domain" description="HTH lysR-type" evidence="5">
    <location>
        <begin position="1"/>
        <end position="58"/>
    </location>
</feature>
<dbReference type="PROSITE" id="PS50931">
    <property type="entry name" value="HTH_LYSR"/>
    <property type="match status" value="1"/>
</dbReference>
<evidence type="ECO:0000256" key="2">
    <source>
        <dbReference type="ARBA" id="ARBA00023015"/>
    </source>
</evidence>
<dbReference type="PRINTS" id="PR00039">
    <property type="entry name" value="HTHLYSR"/>
</dbReference>
<evidence type="ECO:0000259" key="5">
    <source>
        <dbReference type="PROSITE" id="PS50931"/>
    </source>
</evidence>
<dbReference type="PANTHER" id="PTHR30126:SF91">
    <property type="entry name" value="LYSR FAMILY TRANSCRIPTIONAL REGULATOR"/>
    <property type="match status" value="1"/>
</dbReference>
<reference evidence="6" key="1">
    <citation type="submission" date="2018-08" db="EMBL/GenBank/DDBJ databases">
        <title>A genome reference for cultivated species of the human gut microbiota.</title>
        <authorList>
            <person name="Zou Y."/>
            <person name="Xue W."/>
            <person name="Luo G."/>
        </authorList>
    </citation>
    <scope>NUCLEOTIDE SEQUENCE [LARGE SCALE GENOMIC DNA]</scope>
    <source>
        <strain evidence="6">TF05-5AC</strain>
    </source>
</reference>
<proteinExistence type="inferred from homology"/>
<evidence type="ECO:0000313" key="7">
    <source>
        <dbReference type="Proteomes" id="UP000260812"/>
    </source>
</evidence>
<dbReference type="Pfam" id="PF00126">
    <property type="entry name" value="HTH_1"/>
    <property type="match status" value="1"/>
</dbReference>
<dbReference type="InterPro" id="IPR036388">
    <property type="entry name" value="WH-like_DNA-bd_sf"/>
</dbReference>
<dbReference type="Gene3D" id="3.40.190.10">
    <property type="entry name" value="Periplasmic binding protein-like II"/>
    <property type="match status" value="2"/>
</dbReference>
<organism evidence="6 7">
    <name type="scientific">Eisenbergiella massiliensis</name>
    <dbReference type="NCBI Taxonomy" id="1720294"/>
    <lineage>
        <taxon>Bacteria</taxon>
        <taxon>Bacillati</taxon>
        <taxon>Bacillota</taxon>
        <taxon>Clostridia</taxon>
        <taxon>Lachnospirales</taxon>
        <taxon>Lachnospiraceae</taxon>
        <taxon>Eisenbergiella</taxon>
    </lineage>
</organism>
<keyword evidence="7" id="KW-1185">Reference proteome</keyword>
<comment type="caution">
    <text evidence="6">The sequence shown here is derived from an EMBL/GenBank/DDBJ whole genome shotgun (WGS) entry which is preliminary data.</text>
</comment>
<dbReference type="GO" id="GO:0003700">
    <property type="term" value="F:DNA-binding transcription factor activity"/>
    <property type="evidence" value="ECO:0007669"/>
    <property type="project" value="InterPro"/>
</dbReference>
<dbReference type="GO" id="GO:0000976">
    <property type="term" value="F:transcription cis-regulatory region binding"/>
    <property type="evidence" value="ECO:0007669"/>
    <property type="project" value="TreeGrafter"/>
</dbReference>
<dbReference type="PANTHER" id="PTHR30126">
    <property type="entry name" value="HTH-TYPE TRANSCRIPTIONAL REGULATOR"/>
    <property type="match status" value="1"/>
</dbReference>
<dbReference type="Gene3D" id="1.10.10.10">
    <property type="entry name" value="Winged helix-like DNA-binding domain superfamily/Winged helix DNA-binding domain"/>
    <property type="match status" value="1"/>
</dbReference>
<dbReference type="GeneID" id="97988882"/>
<dbReference type="RefSeq" id="WP_117545172.1">
    <property type="nucleotide sequence ID" value="NZ_JBKUNB010000042.1"/>
</dbReference>
<accession>A0A3E3I0M0</accession>
<evidence type="ECO:0000256" key="4">
    <source>
        <dbReference type="ARBA" id="ARBA00023163"/>
    </source>
</evidence>
<keyword evidence="2" id="KW-0805">Transcription regulation</keyword>